<comment type="caution">
    <text evidence="7">The sequence shown here is derived from an EMBL/GenBank/DDBJ whole genome shotgun (WGS) entry which is preliminary data.</text>
</comment>
<dbReference type="SUPFAM" id="SSF54060">
    <property type="entry name" value="His-Me finger endonucleases"/>
    <property type="match status" value="1"/>
</dbReference>
<evidence type="ECO:0000259" key="2">
    <source>
        <dbReference type="Pfam" id="PF13392"/>
    </source>
</evidence>
<dbReference type="EMBL" id="JAPFFF010000002">
    <property type="protein sequence ID" value="KAK8895990.1"/>
    <property type="molecule type" value="Genomic_DNA"/>
</dbReference>
<protein>
    <recommendedName>
        <fullName evidence="2">HNH nuclease domain-containing protein</fullName>
    </recommendedName>
</protein>
<evidence type="ECO:0000313" key="8">
    <source>
        <dbReference type="Proteomes" id="UP001470230"/>
    </source>
</evidence>
<feature type="region of interest" description="Disordered" evidence="1">
    <location>
        <begin position="1"/>
        <end position="34"/>
    </location>
</feature>
<evidence type="ECO:0000256" key="1">
    <source>
        <dbReference type="SAM" id="MobiDB-lite"/>
    </source>
</evidence>
<sequence length="226" mass="27079">MTSTTQADNHVEQNENTVPRNSEGPENNDTRWEPLKEHDDYEILKEFPFTIRRVRDKYIISESLRNSRGYPAVCLNTVHYSKHILIAKQFLDNPNNLPYVDHINHNTTDYHLENLRWCTASQNQFNRSSSRGVQYEFIDDLPKEAIKVLFYDTRTEHHEFEDEKYYYYHDDENNEDIFYGRINETIYRILYIKTMRGGLKSVSMIDINGNTVALYINRFKHQYTFD</sequence>
<dbReference type="EMBL" id="JAPFFF010000023">
    <property type="protein sequence ID" value="KAK8852609.1"/>
    <property type="molecule type" value="Genomic_DNA"/>
</dbReference>
<dbReference type="EMBL" id="JAPFFF010000017">
    <property type="protein sequence ID" value="KAK8864108.1"/>
    <property type="molecule type" value="Genomic_DNA"/>
</dbReference>
<dbReference type="EMBL" id="JAPFFF010000002">
    <property type="protein sequence ID" value="KAK8895941.1"/>
    <property type="molecule type" value="Genomic_DNA"/>
</dbReference>
<dbReference type="EMBL" id="JAPFFF010000017">
    <property type="protein sequence ID" value="KAK8864107.1"/>
    <property type="molecule type" value="Genomic_DNA"/>
</dbReference>
<organism evidence="7 8">
    <name type="scientific">Tritrichomonas musculus</name>
    <dbReference type="NCBI Taxonomy" id="1915356"/>
    <lineage>
        <taxon>Eukaryota</taxon>
        <taxon>Metamonada</taxon>
        <taxon>Parabasalia</taxon>
        <taxon>Tritrichomonadida</taxon>
        <taxon>Tritrichomonadidae</taxon>
        <taxon>Tritrichomonas</taxon>
    </lineage>
</organism>
<dbReference type="InterPro" id="IPR003615">
    <property type="entry name" value="HNH_nuc"/>
</dbReference>
<accession>A0ABR2KY07</accession>
<gene>
    <name evidence="4" type="ORF">M9Y10_011803</name>
    <name evidence="5" type="ORF">M9Y10_011804</name>
    <name evidence="6" type="ORF">M9Y10_013827</name>
    <name evidence="7" type="ORF">M9Y10_013876</name>
    <name evidence="3" type="ORF">M9Y10_017597</name>
</gene>
<dbReference type="Pfam" id="PF13392">
    <property type="entry name" value="HNH_3"/>
    <property type="match status" value="1"/>
</dbReference>
<proteinExistence type="predicted"/>
<dbReference type="InterPro" id="IPR044925">
    <property type="entry name" value="His-Me_finger_sf"/>
</dbReference>
<feature type="compositionally biased region" description="Polar residues" evidence="1">
    <location>
        <begin position="1"/>
        <end position="27"/>
    </location>
</feature>
<evidence type="ECO:0000313" key="5">
    <source>
        <dbReference type="EMBL" id="KAK8864108.1"/>
    </source>
</evidence>
<keyword evidence="8" id="KW-1185">Reference proteome</keyword>
<evidence type="ECO:0000313" key="7">
    <source>
        <dbReference type="EMBL" id="KAK8895990.1"/>
    </source>
</evidence>
<evidence type="ECO:0000313" key="6">
    <source>
        <dbReference type="EMBL" id="KAK8895941.1"/>
    </source>
</evidence>
<evidence type="ECO:0000313" key="3">
    <source>
        <dbReference type="EMBL" id="KAK8852609.1"/>
    </source>
</evidence>
<dbReference type="Gene3D" id="3.90.75.20">
    <property type="match status" value="1"/>
</dbReference>
<reference evidence="7 8" key="1">
    <citation type="submission" date="2024-04" db="EMBL/GenBank/DDBJ databases">
        <title>Tritrichomonas musculus Genome.</title>
        <authorList>
            <person name="Alves-Ferreira E."/>
            <person name="Grigg M."/>
            <person name="Lorenzi H."/>
            <person name="Galac M."/>
        </authorList>
    </citation>
    <scope>NUCLEOTIDE SEQUENCE [LARGE SCALE GENOMIC DNA]</scope>
    <source>
        <strain evidence="7 8">EAF2021</strain>
    </source>
</reference>
<name>A0ABR2KY07_9EUKA</name>
<evidence type="ECO:0000313" key="4">
    <source>
        <dbReference type="EMBL" id="KAK8864107.1"/>
    </source>
</evidence>
<feature type="domain" description="HNH nuclease" evidence="2">
    <location>
        <begin position="82"/>
        <end position="124"/>
    </location>
</feature>
<dbReference type="Proteomes" id="UP001470230">
    <property type="component" value="Unassembled WGS sequence"/>
</dbReference>